<name>A0A1H1LPF0_9ACTN</name>
<dbReference type="STRING" id="546871.SAMN04488543_0351"/>
<evidence type="ECO:0008006" key="5">
    <source>
        <dbReference type="Google" id="ProtNLM"/>
    </source>
</evidence>
<gene>
    <name evidence="3" type="ORF">SAMN04488543_0351</name>
</gene>
<organism evidence="3 4">
    <name type="scientific">Friedmanniella luteola</name>
    <dbReference type="NCBI Taxonomy" id="546871"/>
    <lineage>
        <taxon>Bacteria</taxon>
        <taxon>Bacillati</taxon>
        <taxon>Actinomycetota</taxon>
        <taxon>Actinomycetes</taxon>
        <taxon>Propionibacteriales</taxon>
        <taxon>Nocardioidaceae</taxon>
        <taxon>Friedmanniella</taxon>
    </lineage>
</organism>
<dbReference type="EMBL" id="LT629749">
    <property type="protein sequence ID" value="SDR75739.1"/>
    <property type="molecule type" value="Genomic_DNA"/>
</dbReference>
<feature type="chain" id="PRO_5009253684" description="DUF4352 domain-containing protein" evidence="2">
    <location>
        <begin position="30"/>
        <end position="203"/>
    </location>
</feature>
<evidence type="ECO:0000313" key="4">
    <source>
        <dbReference type="Proteomes" id="UP000199092"/>
    </source>
</evidence>
<evidence type="ECO:0000313" key="3">
    <source>
        <dbReference type="EMBL" id="SDR75739.1"/>
    </source>
</evidence>
<feature type="region of interest" description="Disordered" evidence="1">
    <location>
        <begin position="27"/>
        <end position="80"/>
    </location>
</feature>
<feature type="signal peptide" evidence="2">
    <location>
        <begin position="1"/>
        <end position="29"/>
    </location>
</feature>
<sequence>MSRTPARPVARATAALLLAVLLGGCTAEAGSGTSSTPPAEPPPVPASSAATTPVPAPTPGSAGSTVAGQPVRQRKAVRLDAPGQAADDVAVRLTSVRAITARASGPGEVAGPALAVTVQIENGTSQAVELGSTVVNLTDSEGAPGSVMSAEPASPLPAAVAAGAQVAGVYVFTVPEGRRDPVTVEVGVTPSDPLVVFRGRPTG</sequence>
<dbReference type="OrthoDB" id="3831250at2"/>
<keyword evidence="4" id="KW-1185">Reference proteome</keyword>
<keyword evidence="2" id="KW-0732">Signal</keyword>
<dbReference type="Proteomes" id="UP000199092">
    <property type="component" value="Chromosome I"/>
</dbReference>
<evidence type="ECO:0000256" key="2">
    <source>
        <dbReference type="SAM" id="SignalP"/>
    </source>
</evidence>
<dbReference type="AlphaFoldDB" id="A0A1H1LPF0"/>
<dbReference type="RefSeq" id="WP_091409323.1">
    <property type="nucleotide sequence ID" value="NZ_LT629749.1"/>
</dbReference>
<proteinExistence type="predicted"/>
<dbReference type="PROSITE" id="PS51257">
    <property type="entry name" value="PROKAR_LIPOPROTEIN"/>
    <property type="match status" value="1"/>
</dbReference>
<feature type="compositionally biased region" description="Low complexity" evidence="1">
    <location>
        <begin position="46"/>
        <end position="64"/>
    </location>
</feature>
<accession>A0A1H1LPF0</accession>
<evidence type="ECO:0000256" key="1">
    <source>
        <dbReference type="SAM" id="MobiDB-lite"/>
    </source>
</evidence>
<reference evidence="3 4" key="1">
    <citation type="submission" date="2016-10" db="EMBL/GenBank/DDBJ databases">
        <authorList>
            <person name="de Groot N.N."/>
        </authorList>
    </citation>
    <scope>NUCLEOTIDE SEQUENCE [LARGE SCALE GENOMIC DNA]</scope>
    <source>
        <strain evidence="3 4">DSM 21741</strain>
    </source>
</reference>
<protein>
    <recommendedName>
        <fullName evidence="5">DUF4352 domain-containing protein</fullName>
    </recommendedName>
</protein>